<dbReference type="Pfam" id="PF00486">
    <property type="entry name" value="Trans_reg_C"/>
    <property type="match status" value="1"/>
</dbReference>
<dbReference type="InterPro" id="IPR011006">
    <property type="entry name" value="CheY-like_superfamily"/>
</dbReference>
<evidence type="ECO:0000256" key="2">
    <source>
        <dbReference type="ARBA" id="ARBA00023015"/>
    </source>
</evidence>
<dbReference type="EMBL" id="JBHSIZ010000053">
    <property type="protein sequence ID" value="MFC4961661.1"/>
    <property type="molecule type" value="Genomic_DNA"/>
</dbReference>
<feature type="domain" description="Response regulatory" evidence="8">
    <location>
        <begin position="2"/>
        <end position="113"/>
    </location>
</feature>
<dbReference type="SMART" id="SM00448">
    <property type="entry name" value="REC"/>
    <property type="match status" value="1"/>
</dbReference>
<gene>
    <name evidence="10" type="ORF">ACFPFX_35805</name>
</gene>
<keyword evidence="3 7" id="KW-0238">DNA-binding</keyword>
<organism evidence="10 11">
    <name type="scientific">Streptomyces mauvecolor</name>
    <dbReference type="NCBI Taxonomy" id="58345"/>
    <lineage>
        <taxon>Bacteria</taxon>
        <taxon>Bacillati</taxon>
        <taxon>Actinomycetota</taxon>
        <taxon>Actinomycetes</taxon>
        <taxon>Kitasatosporales</taxon>
        <taxon>Streptomycetaceae</taxon>
        <taxon>Streptomyces</taxon>
    </lineage>
</organism>
<evidence type="ECO:0000256" key="7">
    <source>
        <dbReference type="PROSITE-ProRule" id="PRU01091"/>
    </source>
</evidence>
<dbReference type="CDD" id="cd00383">
    <property type="entry name" value="trans_reg_C"/>
    <property type="match status" value="1"/>
</dbReference>
<name>A0ABV9UWR2_9ACTN</name>
<feature type="domain" description="OmpR/PhoB-type" evidence="9">
    <location>
        <begin position="131"/>
        <end position="226"/>
    </location>
</feature>
<keyword evidence="2" id="KW-0805">Transcription regulation</keyword>
<evidence type="ECO:0000313" key="10">
    <source>
        <dbReference type="EMBL" id="MFC4961661.1"/>
    </source>
</evidence>
<dbReference type="PROSITE" id="PS50110">
    <property type="entry name" value="RESPONSE_REGULATORY"/>
    <property type="match status" value="1"/>
</dbReference>
<dbReference type="Proteomes" id="UP001595834">
    <property type="component" value="Unassembled WGS sequence"/>
</dbReference>
<dbReference type="InterPro" id="IPR036388">
    <property type="entry name" value="WH-like_DNA-bd_sf"/>
</dbReference>
<evidence type="ECO:0000256" key="4">
    <source>
        <dbReference type="ARBA" id="ARBA00023163"/>
    </source>
</evidence>
<evidence type="ECO:0000256" key="1">
    <source>
        <dbReference type="ARBA" id="ARBA00022553"/>
    </source>
</evidence>
<dbReference type="InterPro" id="IPR016032">
    <property type="entry name" value="Sig_transdc_resp-reg_C-effctor"/>
</dbReference>
<evidence type="ECO:0000259" key="8">
    <source>
        <dbReference type="PROSITE" id="PS50110"/>
    </source>
</evidence>
<dbReference type="Gene3D" id="6.10.250.690">
    <property type="match status" value="1"/>
</dbReference>
<dbReference type="PANTHER" id="PTHR48111">
    <property type="entry name" value="REGULATOR OF RPOS"/>
    <property type="match status" value="1"/>
</dbReference>
<dbReference type="SUPFAM" id="SSF52172">
    <property type="entry name" value="CheY-like"/>
    <property type="match status" value="1"/>
</dbReference>
<evidence type="ECO:0000256" key="6">
    <source>
        <dbReference type="PROSITE-ProRule" id="PRU00169"/>
    </source>
</evidence>
<reference evidence="11" key="1">
    <citation type="journal article" date="2019" name="Int. J. Syst. Evol. Microbiol.">
        <title>The Global Catalogue of Microorganisms (GCM) 10K type strain sequencing project: providing services to taxonomists for standard genome sequencing and annotation.</title>
        <authorList>
            <consortium name="The Broad Institute Genomics Platform"/>
            <consortium name="The Broad Institute Genome Sequencing Center for Infectious Disease"/>
            <person name="Wu L."/>
            <person name="Ma J."/>
        </authorList>
    </citation>
    <scope>NUCLEOTIDE SEQUENCE [LARGE SCALE GENOMIC DNA]</scope>
    <source>
        <strain evidence="11">CCM 7224</strain>
    </source>
</reference>
<dbReference type="InterPro" id="IPR039420">
    <property type="entry name" value="WalR-like"/>
</dbReference>
<feature type="DNA-binding region" description="OmpR/PhoB-type" evidence="7">
    <location>
        <begin position="131"/>
        <end position="226"/>
    </location>
</feature>
<feature type="modified residue" description="4-aspartylphosphate" evidence="6">
    <location>
        <position position="49"/>
    </location>
</feature>
<dbReference type="PANTHER" id="PTHR48111:SF72">
    <property type="entry name" value="SENSORY TRANSDUCTION PROTEIN REGX3"/>
    <property type="match status" value="1"/>
</dbReference>
<dbReference type="Gene3D" id="1.10.10.10">
    <property type="entry name" value="Winged helix-like DNA-binding domain superfamily/Winged helix DNA-binding domain"/>
    <property type="match status" value="1"/>
</dbReference>
<dbReference type="Pfam" id="PF00072">
    <property type="entry name" value="Response_reg"/>
    <property type="match status" value="1"/>
</dbReference>
<evidence type="ECO:0000256" key="3">
    <source>
        <dbReference type="ARBA" id="ARBA00023125"/>
    </source>
</evidence>
<dbReference type="RefSeq" id="WP_344379347.1">
    <property type="nucleotide sequence ID" value="NZ_BAAASQ010000027.1"/>
</dbReference>
<evidence type="ECO:0000313" key="11">
    <source>
        <dbReference type="Proteomes" id="UP001595834"/>
    </source>
</evidence>
<keyword evidence="4" id="KW-0804">Transcription</keyword>
<accession>A0ABV9UWR2</accession>
<dbReference type="SMART" id="SM00862">
    <property type="entry name" value="Trans_reg_C"/>
    <property type="match status" value="1"/>
</dbReference>
<keyword evidence="1 6" id="KW-0597">Phosphoprotein</keyword>
<dbReference type="Gene3D" id="3.40.50.2300">
    <property type="match status" value="1"/>
</dbReference>
<dbReference type="SUPFAM" id="SSF46894">
    <property type="entry name" value="C-terminal effector domain of the bipartite response regulators"/>
    <property type="match status" value="1"/>
</dbReference>
<evidence type="ECO:0000259" key="9">
    <source>
        <dbReference type="PROSITE" id="PS51755"/>
    </source>
</evidence>
<evidence type="ECO:0000256" key="5">
    <source>
        <dbReference type="ARBA" id="ARBA00041201"/>
    </source>
</evidence>
<dbReference type="InterPro" id="IPR001867">
    <property type="entry name" value="OmpR/PhoB-type_DNA-bd"/>
</dbReference>
<keyword evidence="11" id="KW-1185">Reference proteome</keyword>
<sequence>MQVLAISGDTDFIAEFAAELSTQGFEVSTGNTSEIALERCRFVDLVFLDPVLDDIDGLEVCRAIRAVSDVPVIMISTRSDEFDRVLSLKLGADDYIVRPYSLRELTARTQAAIRRAKKSWDPWKPRWPGETEVHELGPLRIDVQLRRVTANSHEVPLTRKEFDILALLVSDPTRVFTREHIMSEVWGHDGAGDTRTLGVHMSGLRKKLGVPALIETVRGVGFRLAIGHNPPLTQERAG</sequence>
<dbReference type="InterPro" id="IPR001789">
    <property type="entry name" value="Sig_transdc_resp-reg_receiver"/>
</dbReference>
<proteinExistence type="predicted"/>
<comment type="caution">
    <text evidence="10">The sequence shown here is derived from an EMBL/GenBank/DDBJ whole genome shotgun (WGS) entry which is preliminary data.</text>
</comment>
<dbReference type="PROSITE" id="PS51755">
    <property type="entry name" value="OMPR_PHOB"/>
    <property type="match status" value="1"/>
</dbReference>
<protein>
    <recommendedName>
        <fullName evidence="5">Sensory transduction protein RegX3</fullName>
    </recommendedName>
</protein>